<protein>
    <submittedName>
        <fullName evidence="2">Uncharacterized protein</fullName>
    </submittedName>
</protein>
<name>A0A167FXG6_CALVF</name>
<evidence type="ECO:0000256" key="1">
    <source>
        <dbReference type="SAM" id="Phobius"/>
    </source>
</evidence>
<keyword evidence="3" id="KW-1185">Reference proteome</keyword>
<feature type="transmembrane region" description="Helical" evidence="1">
    <location>
        <begin position="94"/>
        <end position="115"/>
    </location>
</feature>
<sequence>MAGMNSETSIFVLNLGKWITAVLSFTLAQNIMLTALIVYRIWKVNTSAGRSSTSNLRPIIAVLLESGCMYVTTLFVFLVTYLVGSTVQFVLVDILNPMIGIAFTVLIVRVGLGVTRSQMESTYYRSQANGGHPMGPISISVNRNVQRDDQMLDETDSGYKVQKGESEAELADVAESV</sequence>
<keyword evidence="1" id="KW-0812">Transmembrane</keyword>
<organism evidence="2 3">
    <name type="scientific">Calocera viscosa (strain TUFC12733)</name>
    <dbReference type="NCBI Taxonomy" id="1330018"/>
    <lineage>
        <taxon>Eukaryota</taxon>
        <taxon>Fungi</taxon>
        <taxon>Dikarya</taxon>
        <taxon>Basidiomycota</taxon>
        <taxon>Agaricomycotina</taxon>
        <taxon>Dacrymycetes</taxon>
        <taxon>Dacrymycetales</taxon>
        <taxon>Dacrymycetaceae</taxon>
        <taxon>Calocera</taxon>
    </lineage>
</organism>
<dbReference type="AlphaFoldDB" id="A0A167FXG6"/>
<accession>A0A167FXG6</accession>
<reference evidence="2 3" key="1">
    <citation type="journal article" date="2016" name="Mol. Biol. Evol.">
        <title>Comparative Genomics of Early-Diverging Mushroom-Forming Fungi Provides Insights into the Origins of Lignocellulose Decay Capabilities.</title>
        <authorList>
            <person name="Nagy L.G."/>
            <person name="Riley R."/>
            <person name="Tritt A."/>
            <person name="Adam C."/>
            <person name="Daum C."/>
            <person name="Floudas D."/>
            <person name="Sun H."/>
            <person name="Yadav J.S."/>
            <person name="Pangilinan J."/>
            <person name="Larsson K.H."/>
            <person name="Matsuura K."/>
            <person name="Barry K."/>
            <person name="Labutti K."/>
            <person name="Kuo R."/>
            <person name="Ohm R.A."/>
            <person name="Bhattacharya S.S."/>
            <person name="Shirouzu T."/>
            <person name="Yoshinaga Y."/>
            <person name="Martin F.M."/>
            <person name="Grigoriev I.V."/>
            <person name="Hibbett D.S."/>
        </authorList>
    </citation>
    <scope>NUCLEOTIDE SEQUENCE [LARGE SCALE GENOMIC DNA]</scope>
    <source>
        <strain evidence="2 3">TUFC12733</strain>
    </source>
</reference>
<proteinExistence type="predicted"/>
<keyword evidence="1" id="KW-0472">Membrane</keyword>
<feature type="transmembrane region" description="Helical" evidence="1">
    <location>
        <begin position="59"/>
        <end position="82"/>
    </location>
</feature>
<gene>
    <name evidence="2" type="ORF">CALVIDRAFT_558953</name>
</gene>
<dbReference type="EMBL" id="KV417358">
    <property type="protein sequence ID" value="KZO89952.1"/>
    <property type="molecule type" value="Genomic_DNA"/>
</dbReference>
<evidence type="ECO:0000313" key="3">
    <source>
        <dbReference type="Proteomes" id="UP000076738"/>
    </source>
</evidence>
<dbReference type="OrthoDB" id="3354175at2759"/>
<feature type="transmembrane region" description="Helical" evidence="1">
    <location>
        <begin position="18"/>
        <end position="39"/>
    </location>
</feature>
<dbReference type="STRING" id="1330018.A0A167FXG6"/>
<evidence type="ECO:0000313" key="2">
    <source>
        <dbReference type="EMBL" id="KZO89952.1"/>
    </source>
</evidence>
<dbReference type="Proteomes" id="UP000076738">
    <property type="component" value="Unassembled WGS sequence"/>
</dbReference>
<keyword evidence="1" id="KW-1133">Transmembrane helix</keyword>